<dbReference type="InterPro" id="IPR011013">
    <property type="entry name" value="Gal_mutarotase_sf_dom"/>
</dbReference>
<dbReference type="Proteomes" id="UP000002009">
    <property type="component" value="Chromosome 1"/>
</dbReference>
<dbReference type="KEGG" id="mis:MICPUN_55230"/>
<dbReference type="GO" id="GO:0047938">
    <property type="term" value="F:glucose-6-phosphate 1-epimerase activity"/>
    <property type="evidence" value="ECO:0007669"/>
    <property type="project" value="TreeGrafter"/>
</dbReference>
<gene>
    <name evidence="1" type="ORF">MICPUN_55230</name>
</gene>
<dbReference type="SUPFAM" id="SSF74650">
    <property type="entry name" value="Galactose mutarotase-like"/>
    <property type="match status" value="1"/>
</dbReference>
<dbReference type="Gene3D" id="2.70.98.10">
    <property type="match status" value="1"/>
</dbReference>
<proteinExistence type="predicted"/>
<evidence type="ECO:0000313" key="1">
    <source>
        <dbReference type="EMBL" id="ACO68866.1"/>
    </source>
</evidence>
<dbReference type="RefSeq" id="XP_002507608.1">
    <property type="nucleotide sequence ID" value="XM_002507562.1"/>
</dbReference>
<evidence type="ECO:0008006" key="3">
    <source>
        <dbReference type="Google" id="ProtNLM"/>
    </source>
</evidence>
<dbReference type="PANTHER" id="PTHR11122:SF13">
    <property type="entry name" value="GLUCOSE-6-PHOSPHATE 1-EPIMERASE"/>
    <property type="match status" value="1"/>
</dbReference>
<dbReference type="GO" id="GO:0005975">
    <property type="term" value="P:carbohydrate metabolic process"/>
    <property type="evidence" value="ECO:0007669"/>
    <property type="project" value="InterPro"/>
</dbReference>
<name>C1FDY2_MICCC</name>
<dbReference type="GeneID" id="8250138"/>
<dbReference type="OrthoDB" id="1659429at2759"/>
<dbReference type="PANTHER" id="PTHR11122">
    <property type="entry name" value="APOSPORY-ASSOCIATED PROTEIN C-RELATED"/>
    <property type="match status" value="1"/>
</dbReference>
<dbReference type="EMBL" id="CP001574">
    <property type="protein sequence ID" value="ACO68866.1"/>
    <property type="molecule type" value="Genomic_DNA"/>
</dbReference>
<dbReference type="GO" id="GO:0005737">
    <property type="term" value="C:cytoplasm"/>
    <property type="evidence" value="ECO:0007669"/>
    <property type="project" value="TreeGrafter"/>
</dbReference>
<evidence type="ECO:0000313" key="2">
    <source>
        <dbReference type="Proteomes" id="UP000002009"/>
    </source>
</evidence>
<accession>C1FDY2</accession>
<reference evidence="1 2" key="1">
    <citation type="journal article" date="2009" name="Science">
        <title>Green evolution and dynamic adaptations revealed by genomes of the marine picoeukaryotes Micromonas.</title>
        <authorList>
            <person name="Worden A.Z."/>
            <person name="Lee J.H."/>
            <person name="Mock T."/>
            <person name="Rouze P."/>
            <person name="Simmons M.P."/>
            <person name="Aerts A.L."/>
            <person name="Allen A.E."/>
            <person name="Cuvelier M.L."/>
            <person name="Derelle E."/>
            <person name="Everett M.V."/>
            <person name="Foulon E."/>
            <person name="Grimwood J."/>
            <person name="Gundlach H."/>
            <person name="Henrissat B."/>
            <person name="Napoli C."/>
            <person name="McDonald S.M."/>
            <person name="Parker M.S."/>
            <person name="Rombauts S."/>
            <person name="Salamov A."/>
            <person name="Von Dassow P."/>
            <person name="Badger J.H."/>
            <person name="Coutinho P.M."/>
            <person name="Demir E."/>
            <person name="Dubchak I."/>
            <person name="Gentemann C."/>
            <person name="Eikrem W."/>
            <person name="Gready J.E."/>
            <person name="John U."/>
            <person name="Lanier W."/>
            <person name="Lindquist E.A."/>
            <person name="Lucas S."/>
            <person name="Mayer K.F."/>
            <person name="Moreau H."/>
            <person name="Not F."/>
            <person name="Otillar R."/>
            <person name="Panaud O."/>
            <person name="Pangilinan J."/>
            <person name="Paulsen I."/>
            <person name="Piegu B."/>
            <person name="Poliakov A."/>
            <person name="Robbens S."/>
            <person name="Schmutz J."/>
            <person name="Toulza E."/>
            <person name="Wyss T."/>
            <person name="Zelensky A."/>
            <person name="Zhou K."/>
            <person name="Armbrust E.V."/>
            <person name="Bhattacharya D."/>
            <person name="Goodenough U.W."/>
            <person name="Van de Peer Y."/>
            <person name="Grigoriev I.V."/>
        </authorList>
    </citation>
    <scope>NUCLEOTIDE SEQUENCE [LARGE SCALE GENOMIC DNA]</scope>
    <source>
        <strain evidence="2">RCC299 / NOUM17</strain>
    </source>
</reference>
<dbReference type="AlphaFoldDB" id="C1FDY2"/>
<dbReference type="GO" id="GO:0030246">
    <property type="term" value="F:carbohydrate binding"/>
    <property type="evidence" value="ECO:0007669"/>
    <property type="project" value="InterPro"/>
</dbReference>
<organism evidence="1 2">
    <name type="scientific">Micromonas commoda (strain RCC299 / NOUM17 / CCMP2709)</name>
    <name type="common">Picoplanktonic green alga</name>
    <dbReference type="NCBI Taxonomy" id="296587"/>
    <lineage>
        <taxon>Eukaryota</taxon>
        <taxon>Viridiplantae</taxon>
        <taxon>Chlorophyta</taxon>
        <taxon>Mamiellophyceae</taxon>
        <taxon>Mamiellales</taxon>
        <taxon>Mamiellaceae</taxon>
        <taxon>Micromonas</taxon>
    </lineage>
</organism>
<dbReference type="InParanoid" id="C1FDY2"/>
<sequence length="481" mass="53055">MVDGKALRRFCMMATVGFPQIQSQTPTESYRKRISSCICDSRSGRKNVNPGDVLVRRFHLEDSSRRLRGSVRGRHLVARRSGYPANSTGGSDVDNELSSIKNLGLQEIGVDVDGLSSDVGIVDSTETLSLHREFSIPGSVRVTDGRCGIPKVNLTHPGGSFCDVYLRGGNILSWVLANGGEVFYTPDGTDLASDALSDWGTSLCFPQYGGEHQLAGTPPGKKLLPTDGLTKTANWTIAQTGLYEDTEGEYPYVIIETADSEATRAVWNNGFHIVMEIALHHSALDISLTVKNTGDRRLKYSFALKNHIAVADIEDPSANYVGFNDCLYIDSKLHESKSRVRFSKQLNKQGPLHLKKAIDRVYFQTQNDTGVDTGTGCTVYVRNLCSAEEDGFLDRAIFNPWKEQDPVNYRWYAGLAIGAIGEPIKVDAGMTRTHQTRIEVHDVSSIVPVTERMNAYNNYSVLNMASHKSNSPDDNLPHDFQ</sequence>
<dbReference type="InterPro" id="IPR014718">
    <property type="entry name" value="GH-type_carb-bd"/>
</dbReference>
<dbReference type="OMA" id="MSERCFK"/>
<dbReference type="STRING" id="296587.C1FDY2"/>
<dbReference type="eggNOG" id="KOG1594">
    <property type="taxonomic scope" value="Eukaryota"/>
</dbReference>
<protein>
    <recommendedName>
        <fullName evidence="3">Glucose-6-phosphate 1-epimerase</fullName>
    </recommendedName>
</protein>
<keyword evidence="2" id="KW-1185">Reference proteome</keyword>